<evidence type="ECO:0000256" key="1">
    <source>
        <dbReference type="SAM" id="MobiDB-lite"/>
    </source>
</evidence>
<dbReference type="AlphaFoldDB" id="A0A3M7PEN5"/>
<feature type="non-terminal residue" evidence="2">
    <location>
        <position position="1"/>
    </location>
</feature>
<protein>
    <submittedName>
        <fullName evidence="2">Uncharacterized protein</fullName>
    </submittedName>
</protein>
<dbReference type="EMBL" id="REGN01011565">
    <property type="protein sequence ID" value="RMZ97184.1"/>
    <property type="molecule type" value="Genomic_DNA"/>
</dbReference>
<reference evidence="2 3" key="1">
    <citation type="journal article" date="2018" name="Sci. Rep.">
        <title>Genomic signatures of local adaptation to the degree of environmental predictability in rotifers.</title>
        <authorList>
            <person name="Franch-Gras L."/>
            <person name="Hahn C."/>
            <person name="Garcia-Roger E.M."/>
            <person name="Carmona M.J."/>
            <person name="Serra M."/>
            <person name="Gomez A."/>
        </authorList>
    </citation>
    <scope>NUCLEOTIDE SEQUENCE [LARGE SCALE GENOMIC DNA]</scope>
    <source>
        <strain evidence="2">HYR1</strain>
    </source>
</reference>
<sequence length="614" mass="73103">VNQQASALIEVDYQIDIIQSIAPGMTEQRNQFSNSKENECQFFTSLDNALNGFSTYLLKTDFNYLTNRHLSSYKKWHKSEFISLEKIFQTNIKVENFNYSLTELFKKVNPSVLVKSSFQLLCKLINVKPNIGGKEILSNNMFQTLISIRDLAEKNYINTIDLNSYNSNSNTSKFTNNFTQLMIPETQVDFQKNDLDVDDQIDENDNLSVQFIQDMGKLMENLKDNKVFKDIKHLIRRILVKENNIKIIDEYNEIIRNTQVDIMNLSKERLKSQILDIKNIKDSKDKLNIDEHDDLIKSLYTEISKEKEQYLNKSHEKLGHLSQDKTKLKRKLIRLKVALQIQMNKKNKHLNNRVNFNHSTQYNKLNNIHNYRPYQRQNIQHGFKFKNYQGQNFKKINYYNQNQSWQHQNRFQVNYRNNDGYSFNNFNPYKPYNFNTNLNRRYFNNFNRNQNQHNNRSLFNGISFQNMHKRSNPHQNLENSVFTFGKLNFENSFLKDIIFLLNLNSVDLGEVEIEENDQIDGNYSKNFNFSFFVEKFCDAILKDFYYILAYCCYFVMRDCYFAIEDKFALIYINLKLKNKKIKVSYRRTAFTSHRGKPQGSSEWRKPSFKPSSLK</sequence>
<accession>A0A3M7PEN5</accession>
<name>A0A3M7PEN5_BRAPC</name>
<dbReference type="Proteomes" id="UP000276133">
    <property type="component" value="Unassembled WGS sequence"/>
</dbReference>
<gene>
    <name evidence="2" type="ORF">BpHYR1_047137</name>
</gene>
<feature type="region of interest" description="Disordered" evidence="1">
    <location>
        <begin position="592"/>
        <end position="614"/>
    </location>
</feature>
<keyword evidence="3" id="KW-1185">Reference proteome</keyword>
<evidence type="ECO:0000313" key="3">
    <source>
        <dbReference type="Proteomes" id="UP000276133"/>
    </source>
</evidence>
<dbReference type="OrthoDB" id="10638538at2759"/>
<feature type="non-terminal residue" evidence="2">
    <location>
        <position position="614"/>
    </location>
</feature>
<comment type="caution">
    <text evidence="2">The sequence shown here is derived from an EMBL/GenBank/DDBJ whole genome shotgun (WGS) entry which is preliminary data.</text>
</comment>
<evidence type="ECO:0000313" key="2">
    <source>
        <dbReference type="EMBL" id="RMZ97184.1"/>
    </source>
</evidence>
<organism evidence="2 3">
    <name type="scientific">Brachionus plicatilis</name>
    <name type="common">Marine rotifer</name>
    <name type="synonym">Brachionus muelleri</name>
    <dbReference type="NCBI Taxonomy" id="10195"/>
    <lineage>
        <taxon>Eukaryota</taxon>
        <taxon>Metazoa</taxon>
        <taxon>Spiralia</taxon>
        <taxon>Gnathifera</taxon>
        <taxon>Rotifera</taxon>
        <taxon>Eurotatoria</taxon>
        <taxon>Monogononta</taxon>
        <taxon>Pseudotrocha</taxon>
        <taxon>Ploima</taxon>
        <taxon>Brachionidae</taxon>
        <taxon>Brachionus</taxon>
    </lineage>
</organism>
<proteinExistence type="predicted"/>